<dbReference type="Gene3D" id="1.20.1250.20">
    <property type="entry name" value="MFS general substrate transporter like domains"/>
    <property type="match status" value="2"/>
</dbReference>
<protein>
    <submittedName>
        <fullName evidence="3">Uncharacterized protein</fullName>
    </submittedName>
</protein>
<dbReference type="EMBL" id="CAJNOT010001791">
    <property type="protein sequence ID" value="CAF1249131.1"/>
    <property type="molecule type" value="Genomic_DNA"/>
</dbReference>
<keyword evidence="2" id="KW-0812">Transmembrane</keyword>
<dbReference type="PANTHER" id="PTHR11360">
    <property type="entry name" value="MONOCARBOXYLATE TRANSPORTER"/>
    <property type="match status" value="1"/>
</dbReference>
<keyword evidence="2" id="KW-1133">Transmembrane helix</keyword>
<feature type="transmembrane region" description="Helical" evidence="2">
    <location>
        <begin position="186"/>
        <end position="209"/>
    </location>
</feature>
<feature type="region of interest" description="Disordered" evidence="1">
    <location>
        <begin position="1"/>
        <end position="22"/>
    </location>
</feature>
<dbReference type="SUPFAM" id="SSF103473">
    <property type="entry name" value="MFS general substrate transporter"/>
    <property type="match status" value="1"/>
</dbReference>
<feature type="transmembrane region" description="Helical" evidence="2">
    <location>
        <begin position="684"/>
        <end position="706"/>
    </location>
</feature>
<dbReference type="Proteomes" id="UP000663864">
    <property type="component" value="Unassembled WGS sequence"/>
</dbReference>
<feature type="transmembrane region" description="Helical" evidence="2">
    <location>
        <begin position="589"/>
        <end position="611"/>
    </location>
</feature>
<dbReference type="InterPro" id="IPR050327">
    <property type="entry name" value="Proton-linked_MCT"/>
</dbReference>
<accession>A0A814ZW07</accession>
<organism evidence="3 4">
    <name type="scientific">Rotaria sordida</name>
    <dbReference type="NCBI Taxonomy" id="392033"/>
    <lineage>
        <taxon>Eukaryota</taxon>
        <taxon>Metazoa</taxon>
        <taxon>Spiralia</taxon>
        <taxon>Gnathifera</taxon>
        <taxon>Rotifera</taxon>
        <taxon>Eurotatoria</taxon>
        <taxon>Bdelloidea</taxon>
        <taxon>Philodinida</taxon>
        <taxon>Philodinidae</taxon>
        <taxon>Rotaria</taxon>
    </lineage>
</organism>
<dbReference type="InterPro" id="IPR011701">
    <property type="entry name" value="MFS"/>
</dbReference>
<sequence>MLSSDSLQTSPPPPLSKVSSSSFQLVSACTRKQKRRQRYESNTTDSSSSRTVIRRTTSWRWVIVFGSFCIHFVADGLLFSFGMLMHIIKDDLNLELHTVGIIASLFASLPLLLAPLCSAMVNKIGCRIMTMLGGFLCSVGLFLAAYFGNFIGALMGIGITCGIGLSFVYVPAVVIVAHYFDENRAIATAVAVGGTGIGNAVVAQLIHVLNDYYDDWRETTLFLSGVLFTIVLFGTLFRPAQFEFHRKNKNYHHTMNDKRLPPSCMTSIEKLQRFVNEMEKQRASRQTNQNVSISLSNNERLSTVNNDNDSISIANESDLFDSYSADDITEIQHENGLKIDIVTFREKIFNDMTFINERWKKIAKKQGETGTNSKLFRMPNFRYLISNKVKERNNTLMIPNQNTNVLIDKINPLSHRSHHNGQNQQVPVINEPKQNEVLSQTPLEEITNKKETTTKPECIDLLPMSNKETVLSRHPSIRFRCLALDKQQQHLLQVYYQPINQKDIFYPGNVPKKLSNKSQALSATSCPDLIQPYFYEESATSISSSSSESDDENGSLHHHRHRRLLFYRRGLTFLHTLRRMLGLQLFRDYRYVLIFISQFLFYLCYDLIYLFPVDYGETVIGYSKKQMTMLVTILGVGQFFGQLFFGFLANYSFIDELILYNVGAILCSVASCLIPFVAYSYIALIMTILLFGLSVSANYALTSIILANMWGLELLTSAYGLILLGQGLSSLFGPVLGGWIAEHYGYKASLILAGVFMGLSGGVTIILYILQCFYKQKKHTENETTVKTNTTIVTSDNLG</sequence>
<feature type="transmembrane region" description="Helical" evidence="2">
    <location>
        <begin position="658"/>
        <end position="678"/>
    </location>
</feature>
<evidence type="ECO:0000256" key="2">
    <source>
        <dbReference type="SAM" id="Phobius"/>
    </source>
</evidence>
<evidence type="ECO:0000256" key="1">
    <source>
        <dbReference type="SAM" id="MobiDB-lite"/>
    </source>
</evidence>
<feature type="transmembrane region" description="Helical" evidence="2">
    <location>
        <begin position="61"/>
        <end position="88"/>
    </location>
</feature>
<dbReference type="InterPro" id="IPR036259">
    <property type="entry name" value="MFS_trans_sf"/>
</dbReference>
<name>A0A814ZW07_9BILA</name>
<feature type="transmembrane region" description="Helical" evidence="2">
    <location>
        <begin position="631"/>
        <end position="651"/>
    </location>
</feature>
<feature type="transmembrane region" description="Helical" evidence="2">
    <location>
        <begin position="153"/>
        <end position="179"/>
    </location>
</feature>
<dbReference type="GO" id="GO:0008028">
    <property type="term" value="F:monocarboxylic acid transmembrane transporter activity"/>
    <property type="evidence" value="ECO:0007669"/>
    <property type="project" value="TreeGrafter"/>
</dbReference>
<feature type="transmembrane region" description="Helical" evidence="2">
    <location>
        <begin position="746"/>
        <end position="770"/>
    </location>
</feature>
<feature type="transmembrane region" description="Helical" evidence="2">
    <location>
        <begin position="718"/>
        <end position="740"/>
    </location>
</feature>
<proteinExistence type="predicted"/>
<keyword evidence="2" id="KW-0472">Membrane</keyword>
<dbReference type="PANTHER" id="PTHR11360:SF284">
    <property type="entry name" value="EG:103B4.3 PROTEIN-RELATED"/>
    <property type="match status" value="1"/>
</dbReference>
<reference evidence="3" key="1">
    <citation type="submission" date="2021-02" db="EMBL/GenBank/DDBJ databases">
        <authorList>
            <person name="Nowell W R."/>
        </authorList>
    </citation>
    <scope>NUCLEOTIDE SEQUENCE</scope>
</reference>
<evidence type="ECO:0000313" key="4">
    <source>
        <dbReference type="Proteomes" id="UP000663864"/>
    </source>
</evidence>
<dbReference type="Pfam" id="PF07690">
    <property type="entry name" value="MFS_1"/>
    <property type="match status" value="2"/>
</dbReference>
<evidence type="ECO:0000313" key="3">
    <source>
        <dbReference type="EMBL" id="CAF1249131.1"/>
    </source>
</evidence>
<feature type="transmembrane region" description="Helical" evidence="2">
    <location>
        <begin position="128"/>
        <end position="147"/>
    </location>
</feature>
<comment type="caution">
    <text evidence="3">The sequence shown here is derived from an EMBL/GenBank/DDBJ whole genome shotgun (WGS) entry which is preliminary data.</text>
</comment>
<feature type="transmembrane region" description="Helical" evidence="2">
    <location>
        <begin position="100"/>
        <end position="121"/>
    </location>
</feature>
<dbReference type="AlphaFoldDB" id="A0A814ZW07"/>
<feature type="transmembrane region" description="Helical" evidence="2">
    <location>
        <begin position="221"/>
        <end position="240"/>
    </location>
</feature>
<gene>
    <name evidence="3" type="ORF">ZHD862_LOCUS25293</name>
</gene>